<proteinExistence type="predicted"/>
<keyword evidence="1" id="KW-0812">Transmembrane</keyword>
<protein>
    <submittedName>
        <fullName evidence="2">Uncharacterized protein</fullName>
    </submittedName>
</protein>
<feature type="transmembrane region" description="Helical" evidence="1">
    <location>
        <begin position="75"/>
        <end position="94"/>
    </location>
</feature>
<evidence type="ECO:0000256" key="1">
    <source>
        <dbReference type="SAM" id="Phobius"/>
    </source>
</evidence>
<feature type="transmembrane region" description="Helical" evidence="1">
    <location>
        <begin position="48"/>
        <end position="68"/>
    </location>
</feature>
<evidence type="ECO:0000313" key="2">
    <source>
        <dbReference type="EMBL" id="SIR81997.1"/>
    </source>
</evidence>
<dbReference type="AlphaFoldDB" id="A0A1N7E1L5"/>
<reference evidence="3" key="1">
    <citation type="submission" date="2017-01" db="EMBL/GenBank/DDBJ databases">
        <authorList>
            <person name="Varghese N."/>
            <person name="Submissions S."/>
        </authorList>
    </citation>
    <scope>NUCLEOTIDE SEQUENCE [LARGE SCALE GENOMIC DNA]</scope>
    <source>
        <strain evidence="3">DSM 21768</strain>
    </source>
</reference>
<organism evidence="2 3">
    <name type="scientific">Moraxella cuniculi DSM 21768</name>
    <dbReference type="NCBI Taxonomy" id="1122245"/>
    <lineage>
        <taxon>Bacteria</taxon>
        <taxon>Pseudomonadati</taxon>
        <taxon>Pseudomonadota</taxon>
        <taxon>Gammaproteobacteria</taxon>
        <taxon>Moraxellales</taxon>
        <taxon>Moraxellaceae</taxon>
        <taxon>Moraxella</taxon>
    </lineage>
</organism>
<dbReference type="EMBL" id="FTNU01000003">
    <property type="protein sequence ID" value="SIR81997.1"/>
    <property type="molecule type" value="Genomic_DNA"/>
</dbReference>
<name>A0A1N7E1L5_9GAMM</name>
<feature type="transmembrane region" description="Helical" evidence="1">
    <location>
        <begin position="20"/>
        <end position="42"/>
    </location>
</feature>
<sequence>MLVFMREKIWTNLKVASRILLAIVGSYIIASLIALLPLALPISTISAITWGRIIAVVVACLIVLWVFLIRSLFQAWLMILTMIFVLFLLCWLMIPNFL</sequence>
<evidence type="ECO:0000313" key="3">
    <source>
        <dbReference type="Proteomes" id="UP000187495"/>
    </source>
</evidence>
<keyword evidence="1" id="KW-1133">Transmembrane helix</keyword>
<accession>A0A1N7E1L5</accession>
<gene>
    <name evidence="2" type="ORF">SAMN02745664_1033</name>
</gene>
<keyword evidence="3" id="KW-1185">Reference proteome</keyword>
<dbReference type="STRING" id="34061.B0189_08075"/>
<dbReference type="Proteomes" id="UP000187495">
    <property type="component" value="Unassembled WGS sequence"/>
</dbReference>
<keyword evidence="1" id="KW-0472">Membrane</keyword>